<feature type="disulfide bond" evidence="11">
    <location>
        <begin position="22"/>
        <end position="66"/>
    </location>
</feature>
<evidence type="ECO:0000256" key="2">
    <source>
        <dbReference type="ARBA" id="ARBA00006498"/>
    </source>
</evidence>
<keyword evidence="6 10" id="KW-0249">Electron transport</keyword>
<keyword evidence="7 10" id="KW-0496">Mitochondrion</keyword>
<dbReference type="GO" id="GO:0005743">
    <property type="term" value="C:mitochondrial inner membrane"/>
    <property type="evidence" value="ECO:0007669"/>
    <property type="project" value="UniProtKB-SubCell"/>
</dbReference>
<evidence type="ECO:0000256" key="5">
    <source>
        <dbReference type="ARBA" id="ARBA00022792"/>
    </source>
</evidence>
<dbReference type="InterPro" id="IPR036811">
    <property type="entry name" value="Ubol_cytC_Rdtase_hinge_dom_sf"/>
</dbReference>
<evidence type="ECO:0000256" key="4">
    <source>
        <dbReference type="ARBA" id="ARBA00022660"/>
    </source>
</evidence>
<evidence type="ECO:0000313" key="14">
    <source>
        <dbReference type="Proteomes" id="UP000014500"/>
    </source>
</evidence>
<dbReference type="PANTHER" id="PTHR15336">
    <property type="entry name" value="UBIQUINOL-CYTOCHROME C REDUCTASE COMPLEX 7.8 KDA PROTEIN"/>
    <property type="match status" value="1"/>
</dbReference>
<keyword evidence="3 10" id="KW-0813">Transport</keyword>
<organism evidence="13 14">
    <name type="scientific">Strigamia maritima</name>
    <name type="common">European centipede</name>
    <name type="synonym">Geophilus maritimus</name>
    <dbReference type="NCBI Taxonomy" id="126957"/>
    <lineage>
        <taxon>Eukaryota</taxon>
        <taxon>Metazoa</taxon>
        <taxon>Ecdysozoa</taxon>
        <taxon>Arthropoda</taxon>
        <taxon>Myriapoda</taxon>
        <taxon>Chilopoda</taxon>
        <taxon>Pleurostigmophora</taxon>
        <taxon>Geophilomorpha</taxon>
        <taxon>Linotaeniidae</taxon>
        <taxon>Strigamia</taxon>
    </lineage>
</organism>
<dbReference type="PANTHER" id="PTHR15336:SF0">
    <property type="entry name" value="CYTOCHROME B-C1 COMPLEX SUBUNIT 6, MITOCHONDRIAL"/>
    <property type="match status" value="1"/>
</dbReference>
<comment type="subcellular location">
    <subcellularLocation>
        <location evidence="1">Mitochondrion inner membrane</location>
        <topology evidence="1">Peripheral membrane protein</topology>
        <orientation evidence="1">Intermembrane side</orientation>
    </subcellularLocation>
</comment>
<dbReference type="InterPro" id="IPR003422">
    <property type="entry name" value="Cyt_b-c1_6"/>
</dbReference>
<dbReference type="Gene3D" id="1.10.287.20">
    <property type="entry name" value="Ubiquinol-cytochrome C reductase hinge domain"/>
    <property type="match status" value="1"/>
</dbReference>
<dbReference type="EnsemblMetazoa" id="SMAR014050-RA">
    <property type="protein sequence ID" value="SMAR014050-PA"/>
    <property type="gene ID" value="SMAR014050"/>
</dbReference>
<evidence type="ECO:0000256" key="11">
    <source>
        <dbReference type="PIRSR" id="PIRSR000019-1"/>
    </source>
</evidence>
<comment type="similarity">
    <text evidence="2 10">Belongs to the UQCRH/QCR6 family.</text>
</comment>
<name>T1JJM0_STRMM</name>
<keyword evidence="9 11" id="KW-1015">Disulfide bond</keyword>
<proteinExistence type="inferred from homology"/>
<evidence type="ECO:0000256" key="10">
    <source>
        <dbReference type="PIRNR" id="PIRNR000019"/>
    </source>
</evidence>
<dbReference type="EMBL" id="JH431795">
    <property type="status" value="NOT_ANNOTATED_CDS"/>
    <property type="molecule type" value="Genomic_DNA"/>
</dbReference>
<sequence>LVITIHDDEDIVDPQATLKEQCGEKKDCEAFKNKLDECEARVSGKASTTETCEEELFDFIHCVDHCVSHKLFDQLK</sequence>
<evidence type="ECO:0000256" key="6">
    <source>
        <dbReference type="ARBA" id="ARBA00022982"/>
    </source>
</evidence>
<reference evidence="14" key="1">
    <citation type="submission" date="2011-05" db="EMBL/GenBank/DDBJ databases">
        <authorList>
            <person name="Richards S.R."/>
            <person name="Qu J."/>
            <person name="Jiang H."/>
            <person name="Jhangiani S.N."/>
            <person name="Agravi P."/>
            <person name="Goodspeed R."/>
            <person name="Gross S."/>
            <person name="Mandapat C."/>
            <person name="Jackson L."/>
            <person name="Mathew T."/>
            <person name="Pu L."/>
            <person name="Thornton R."/>
            <person name="Saada N."/>
            <person name="Wilczek-Boney K.B."/>
            <person name="Lee S."/>
            <person name="Kovar C."/>
            <person name="Wu Y."/>
            <person name="Scherer S.E."/>
            <person name="Worley K.C."/>
            <person name="Muzny D.M."/>
            <person name="Gibbs R."/>
        </authorList>
    </citation>
    <scope>NUCLEOTIDE SEQUENCE</scope>
    <source>
        <strain evidence="14">Brora</strain>
    </source>
</reference>
<dbReference type="PIRSF" id="PIRSF000019">
    <property type="entry name" value="Bc1_11K"/>
    <property type="match status" value="1"/>
</dbReference>
<dbReference type="Proteomes" id="UP000014500">
    <property type="component" value="Unassembled WGS sequence"/>
</dbReference>
<accession>T1JJM0</accession>
<keyword evidence="8 10" id="KW-0472">Membrane</keyword>
<feature type="disulfide bond" evidence="11">
    <location>
        <begin position="38"/>
        <end position="52"/>
    </location>
</feature>
<dbReference type="SUPFAM" id="SSF81531">
    <property type="entry name" value="Non-heme 11 kDa protein of cytochrome bc1 complex (Ubiquinol-cytochrome c reductase)"/>
    <property type="match status" value="1"/>
</dbReference>
<dbReference type="PhylomeDB" id="T1JJM0"/>
<protein>
    <recommendedName>
        <fullName evidence="10">Cytochrome b-c1 complex subunit 6</fullName>
    </recommendedName>
</protein>
<dbReference type="FunFam" id="1.10.287.20:FF:000001">
    <property type="entry name" value="Cytochrome b-c1 complex subunit 6"/>
    <property type="match status" value="1"/>
</dbReference>
<keyword evidence="14" id="KW-1185">Reference proteome</keyword>
<dbReference type="eggNOG" id="KOG4763">
    <property type="taxonomic scope" value="Eukaryota"/>
</dbReference>
<evidence type="ECO:0000313" key="13">
    <source>
        <dbReference type="EnsemblMetazoa" id="SMAR014050-PA"/>
    </source>
</evidence>
<feature type="domain" description="Ubiquinol-cytochrome C reductase hinge" evidence="12">
    <location>
        <begin position="13"/>
        <end position="76"/>
    </location>
</feature>
<dbReference type="InterPro" id="IPR023184">
    <property type="entry name" value="Ubol_cytC_Rdtase_hinge_dom"/>
</dbReference>
<dbReference type="STRING" id="126957.T1JJM0"/>
<keyword evidence="4 10" id="KW-0679">Respiratory chain</keyword>
<dbReference type="GO" id="GO:0006122">
    <property type="term" value="P:mitochondrial electron transport, ubiquinol to cytochrome c"/>
    <property type="evidence" value="ECO:0007669"/>
    <property type="project" value="InterPro"/>
</dbReference>
<evidence type="ECO:0000256" key="7">
    <source>
        <dbReference type="ARBA" id="ARBA00023128"/>
    </source>
</evidence>
<keyword evidence="5 10" id="KW-0999">Mitochondrion inner membrane</keyword>
<evidence type="ECO:0000256" key="1">
    <source>
        <dbReference type="ARBA" id="ARBA00004137"/>
    </source>
</evidence>
<evidence type="ECO:0000256" key="8">
    <source>
        <dbReference type="ARBA" id="ARBA00023136"/>
    </source>
</evidence>
<reference evidence="13" key="2">
    <citation type="submission" date="2015-02" db="UniProtKB">
        <authorList>
            <consortium name="EnsemblMetazoa"/>
        </authorList>
    </citation>
    <scope>IDENTIFICATION</scope>
</reference>
<dbReference type="OMA" id="NTCNDRV"/>
<evidence type="ECO:0000256" key="9">
    <source>
        <dbReference type="ARBA" id="ARBA00023157"/>
    </source>
</evidence>
<comment type="function">
    <text evidence="10">Component of the ubiquinol-cytochrome c oxidoreductase, a multisubunit transmembrane complex that is part of the mitochondrial electron transport chain which drives oxidative phosphorylation.</text>
</comment>
<dbReference type="Pfam" id="PF02320">
    <property type="entry name" value="UCR_hinge"/>
    <property type="match status" value="1"/>
</dbReference>
<dbReference type="AlphaFoldDB" id="T1JJM0"/>
<evidence type="ECO:0000259" key="12">
    <source>
        <dbReference type="Pfam" id="PF02320"/>
    </source>
</evidence>
<dbReference type="HOGENOM" id="CLU_115913_3_1_1"/>
<evidence type="ECO:0000256" key="3">
    <source>
        <dbReference type="ARBA" id="ARBA00022448"/>
    </source>
</evidence>